<protein>
    <submittedName>
        <fullName evidence="2">Uncharacterized protein</fullName>
    </submittedName>
</protein>
<sequence>MTDVAEAVKEERFLHQPSRKTFSGMTSGGSLERNIPAGERHVADKAQVPEHKHCRAVPSIVVLRSVVLKATSSRPDNGTELLTESTGLGRDPELAGKDVGVCEGEGEGVLDEECGGIGGVSSFMAVEQRGVSLGAEAAACSRGPVPGSPYPIQLGFVIGSPELKDTVHHLTRLNACKMSNQHCVWSLRPQCQATFLQAAAARPRRPRQ</sequence>
<evidence type="ECO:0000313" key="2">
    <source>
        <dbReference type="EMBL" id="CAB1457861.1"/>
    </source>
</evidence>
<proteinExistence type="predicted"/>
<reference evidence="2" key="1">
    <citation type="submission" date="2020-03" db="EMBL/GenBank/DDBJ databases">
        <authorList>
            <person name="Weist P."/>
        </authorList>
    </citation>
    <scope>NUCLEOTIDE SEQUENCE</scope>
</reference>
<evidence type="ECO:0000256" key="1">
    <source>
        <dbReference type="SAM" id="MobiDB-lite"/>
    </source>
</evidence>
<dbReference type="AlphaFoldDB" id="A0A9N7ZBH8"/>
<organism evidence="2 3">
    <name type="scientific">Pleuronectes platessa</name>
    <name type="common">European plaice</name>
    <dbReference type="NCBI Taxonomy" id="8262"/>
    <lineage>
        <taxon>Eukaryota</taxon>
        <taxon>Metazoa</taxon>
        <taxon>Chordata</taxon>
        <taxon>Craniata</taxon>
        <taxon>Vertebrata</taxon>
        <taxon>Euteleostomi</taxon>
        <taxon>Actinopterygii</taxon>
        <taxon>Neopterygii</taxon>
        <taxon>Teleostei</taxon>
        <taxon>Neoteleostei</taxon>
        <taxon>Acanthomorphata</taxon>
        <taxon>Carangaria</taxon>
        <taxon>Pleuronectiformes</taxon>
        <taxon>Pleuronectoidei</taxon>
        <taxon>Pleuronectidae</taxon>
        <taxon>Pleuronectes</taxon>
    </lineage>
</organism>
<gene>
    <name evidence="2" type="ORF">PLEPLA_LOCUS45689</name>
</gene>
<dbReference type="Proteomes" id="UP001153269">
    <property type="component" value="Unassembled WGS sequence"/>
</dbReference>
<feature type="compositionally biased region" description="Polar residues" evidence="1">
    <location>
        <begin position="73"/>
        <end position="86"/>
    </location>
</feature>
<evidence type="ECO:0000313" key="3">
    <source>
        <dbReference type="Proteomes" id="UP001153269"/>
    </source>
</evidence>
<keyword evidence="3" id="KW-1185">Reference proteome</keyword>
<feature type="region of interest" description="Disordered" evidence="1">
    <location>
        <begin position="73"/>
        <end position="95"/>
    </location>
</feature>
<accession>A0A9N7ZBH8</accession>
<name>A0A9N7ZBH8_PLEPL</name>
<comment type="caution">
    <text evidence="2">The sequence shown here is derived from an EMBL/GenBank/DDBJ whole genome shotgun (WGS) entry which is preliminary data.</text>
</comment>
<dbReference type="EMBL" id="CADEAL010004361">
    <property type="protein sequence ID" value="CAB1457861.1"/>
    <property type="molecule type" value="Genomic_DNA"/>
</dbReference>